<evidence type="ECO:0000313" key="3">
    <source>
        <dbReference type="Proteomes" id="UP001244297"/>
    </source>
</evidence>
<dbReference type="Proteomes" id="UP001244297">
    <property type="component" value="Unassembled WGS sequence"/>
</dbReference>
<evidence type="ECO:0000256" key="1">
    <source>
        <dbReference type="SAM" id="MobiDB-lite"/>
    </source>
</evidence>
<protein>
    <submittedName>
        <fullName evidence="2">Uncharacterized protein</fullName>
    </submittedName>
</protein>
<name>A0ABT8AK35_9HYPH</name>
<proteinExistence type="predicted"/>
<comment type="caution">
    <text evidence="2">The sequence shown here is derived from an EMBL/GenBank/DDBJ whole genome shotgun (WGS) entry which is preliminary data.</text>
</comment>
<dbReference type="EMBL" id="JAUFPT010000016">
    <property type="protein sequence ID" value="MDN3570165.1"/>
    <property type="molecule type" value="Genomic_DNA"/>
</dbReference>
<feature type="compositionally biased region" description="Polar residues" evidence="1">
    <location>
        <begin position="26"/>
        <end position="38"/>
    </location>
</feature>
<accession>A0ABT8AK35</accession>
<reference evidence="3" key="1">
    <citation type="journal article" date="2019" name="Int. J. Syst. Evol. Microbiol.">
        <title>The Global Catalogue of Microorganisms (GCM) 10K type strain sequencing project: providing services to taxonomists for standard genome sequencing and annotation.</title>
        <authorList>
            <consortium name="The Broad Institute Genomics Platform"/>
            <consortium name="The Broad Institute Genome Sequencing Center for Infectious Disease"/>
            <person name="Wu L."/>
            <person name="Ma J."/>
        </authorList>
    </citation>
    <scope>NUCLEOTIDE SEQUENCE [LARGE SCALE GENOMIC DNA]</scope>
    <source>
        <strain evidence="3">CECT 7806</strain>
    </source>
</reference>
<feature type="region of interest" description="Disordered" evidence="1">
    <location>
        <begin position="244"/>
        <end position="291"/>
    </location>
</feature>
<keyword evidence="3" id="KW-1185">Reference proteome</keyword>
<feature type="region of interest" description="Disordered" evidence="1">
    <location>
        <begin position="26"/>
        <end position="82"/>
    </location>
</feature>
<sequence>MATLKLSPSVLAENKAKAGLKFRLPQSNWPRRSDTSPVLGNKRLVNPGNRHRTCPSADKPPGVTTPPNSLLPSGSRRTRGPKGCVTHLSADDDEGPATITITDPLAIIGMARGQPVVAAHAAQTAWITLDTGFREHRIGIIAAAYAAAYHMIRTDRAWEQFIKHPGWGGLGRRPKNTLNARNNMLRHVLRFVFQAKSNKVKRRVRVYALMLDRRYHAGFKPEDVMPLIKRHGIECLREQEAARRKAEAPEAGPDHYFADLNDDVDRKPGKPPRKSAWGTQPAAQRSWPDLTLEQRREGMRRLRVFVEVMEEYYNSR</sequence>
<feature type="compositionally biased region" description="Basic and acidic residues" evidence="1">
    <location>
        <begin position="244"/>
        <end position="268"/>
    </location>
</feature>
<evidence type="ECO:0000313" key="2">
    <source>
        <dbReference type="EMBL" id="MDN3570165.1"/>
    </source>
</evidence>
<organism evidence="2 3">
    <name type="scientific">Methylobacterium longum</name>
    <dbReference type="NCBI Taxonomy" id="767694"/>
    <lineage>
        <taxon>Bacteria</taxon>
        <taxon>Pseudomonadati</taxon>
        <taxon>Pseudomonadota</taxon>
        <taxon>Alphaproteobacteria</taxon>
        <taxon>Hyphomicrobiales</taxon>
        <taxon>Methylobacteriaceae</taxon>
        <taxon>Methylobacterium</taxon>
    </lineage>
</organism>
<gene>
    <name evidence="2" type="ORF">QWZ18_05940</name>
</gene>
<dbReference type="RefSeq" id="WP_238289802.1">
    <property type="nucleotide sequence ID" value="NZ_BPQS01000017.1"/>
</dbReference>